<dbReference type="PANTHER" id="PTHR43861">
    <property type="entry name" value="TRANS-ACONITATE 2-METHYLTRANSFERASE-RELATED"/>
    <property type="match status" value="1"/>
</dbReference>
<name>X0U3J5_9ZZZZ</name>
<dbReference type="SUPFAM" id="SSF53335">
    <property type="entry name" value="S-adenosyl-L-methionine-dependent methyltransferases"/>
    <property type="match status" value="1"/>
</dbReference>
<reference evidence="2" key="1">
    <citation type="journal article" date="2014" name="Front. Microbiol.">
        <title>High frequency of phylogenetically diverse reductive dehalogenase-homologous genes in deep subseafloor sedimentary metagenomes.</title>
        <authorList>
            <person name="Kawai M."/>
            <person name="Futagami T."/>
            <person name="Toyoda A."/>
            <person name="Takaki Y."/>
            <person name="Nishi S."/>
            <person name="Hori S."/>
            <person name="Arai W."/>
            <person name="Tsubouchi T."/>
            <person name="Morono Y."/>
            <person name="Uchiyama I."/>
            <person name="Ito T."/>
            <person name="Fujiyama A."/>
            <person name="Inagaki F."/>
            <person name="Takami H."/>
        </authorList>
    </citation>
    <scope>NUCLEOTIDE SEQUENCE</scope>
    <source>
        <strain evidence="2">Expedition CK06-06</strain>
    </source>
</reference>
<dbReference type="GO" id="GO:0008757">
    <property type="term" value="F:S-adenosylmethionine-dependent methyltransferase activity"/>
    <property type="evidence" value="ECO:0007669"/>
    <property type="project" value="InterPro"/>
</dbReference>
<accession>X0U3J5</accession>
<evidence type="ECO:0000313" key="2">
    <source>
        <dbReference type="EMBL" id="GAF83030.1"/>
    </source>
</evidence>
<dbReference type="InterPro" id="IPR013216">
    <property type="entry name" value="Methyltransf_11"/>
</dbReference>
<gene>
    <name evidence="2" type="ORF">S01H1_09303</name>
</gene>
<dbReference type="EMBL" id="BARS01004757">
    <property type="protein sequence ID" value="GAF83030.1"/>
    <property type="molecule type" value="Genomic_DNA"/>
</dbReference>
<dbReference type="AlphaFoldDB" id="X0U3J5"/>
<proteinExistence type="predicted"/>
<feature type="domain" description="Methyltransferase type 11" evidence="1">
    <location>
        <begin position="11"/>
        <end position="99"/>
    </location>
</feature>
<dbReference type="CDD" id="cd02440">
    <property type="entry name" value="AdoMet_MTases"/>
    <property type="match status" value="1"/>
</dbReference>
<organism evidence="2">
    <name type="scientific">marine sediment metagenome</name>
    <dbReference type="NCBI Taxonomy" id="412755"/>
    <lineage>
        <taxon>unclassified sequences</taxon>
        <taxon>metagenomes</taxon>
        <taxon>ecological metagenomes</taxon>
    </lineage>
</organism>
<sequence length="182" mass="20511">MQELKGTKDILSVGCGPAIIEAGLSEHGFNVTGLDISKEALNQAPDSIRTVRGSVENMDFTELSFDAVIYVASIQFIERYEEAIKQSARVLRSGGKLLIMLLNPESEFFKEKTQNPDSYINKIKHINLAEIERTIAEHFSVQSEYFLGVRKTKTFQSRHPDLAALYIIKGKKEGFNVKETRK</sequence>
<dbReference type="Gene3D" id="3.40.50.150">
    <property type="entry name" value="Vaccinia Virus protein VP39"/>
    <property type="match status" value="1"/>
</dbReference>
<evidence type="ECO:0000259" key="1">
    <source>
        <dbReference type="Pfam" id="PF08241"/>
    </source>
</evidence>
<protein>
    <recommendedName>
        <fullName evidence="1">Methyltransferase type 11 domain-containing protein</fullName>
    </recommendedName>
</protein>
<comment type="caution">
    <text evidence="2">The sequence shown here is derived from an EMBL/GenBank/DDBJ whole genome shotgun (WGS) entry which is preliminary data.</text>
</comment>
<dbReference type="Pfam" id="PF08241">
    <property type="entry name" value="Methyltransf_11"/>
    <property type="match status" value="1"/>
</dbReference>
<dbReference type="InterPro" id="IPR029063">
    <property type="entry name" value="SAM-dependent_MTases_sf"/>
</dbReference>